<dbReference type="Proteomes" id="UP000007799">
    <property type="component" value="Unassembled WGS sequence"/>
</dbReference>
<dbReference type="RefSeq" id="XP_004987832.1">
    <property type="nucleotide sequence ID" value="XM_004987775.1"/>
</dbReference>
<dbReference type="EMBL" id="GL832995">
    <property type="protein sequence ID" value="EGD81147.1"/>
    <property type="molecule type" value="Genomic_DNA"/>
</dbReference>
<keyword evidence="3" id="KW-1185">Reference proteome</keyword>
<reference evidence="2" key="1">
    <citation type="submission" date="2009-08" db="EMBL/GenBank/DDBJ databases">
        <title>Annotation of Salpingoeca rosetta.</title>
        <authorList>
            <consortium name="The Broad Institute Genome Sequencing Platform"/>
            <person name="Russ C."/>
            <person name="Cuomo C."/>
            <person name="Burger G."/>
            <person name="Gray M.W."/>
            <person name="Holland P.W.H."/>
            <person name="King N."/>
            <person name="Lang F.B.F."/>
            <person name="Roger A.J."/>
            <person name="Ruiz-Trillo I."/>
            <person name="Young S.K."/>
            <person name="Zeng Q."/>
            <person name="Gargeya S."/>
            <person name="Alvarado L."/>
            <person name="Berlin A."/>
            <person name="Chapman S.B."/>
            <person name="Chen Z."/>
            <person name="Freedman E."/>
            <person name="Gellesch M."/>
            <person name="Goldberg J."/>
            <person name="Griggs A."/>
            <person name="Gujja S."/>
            <person name="Heilman E."/>
            <person name="Heiman D."/>
            <person name="Howarth C."/>
            <person name="Mehta T."/>
            <person name="Neiman D."/>
            <person name="Pearson M."/>
            <person name="Roberts A."/>
            <person name="Saif S."/>
            <person name="Shea T."/>
            <person name="Shenoy N."/>
            <person name="Sisk P."/>
            <person name="Stolte C."/>
            <person name="Sykes S."/>
            <person name="White J."/>
            <person name="Yandava C."/>
            <person name="Haas B."/>
            <person name="Nusbaum C."/>
            <person name="Birren B."/>
        </authorList>
    </citation>
    <scope>NUCLEOTIDE SEQUENCE [LARGE SCALE GENOMIC DNA]</scope>
    <source>
        <strain evidence="2">ATCC 50818</strain>
    </source>
</reference>
<feature type="domain" description="Tectonic-1-3 N-terminal" evidence="1">
    <location>
        <begin position="10"/>
        <end position="90"/>
    </location>
</feature>
<name>F2USN8_SALR5</name>
<organism evidence="3">
    <name type="scientific">Salpingoeca rosetta (strain ATCC 50818 / BSB-021)</name>
    <dbReference type="NCBI Taxonomy" id="946362"/>
    <lineage>
        <taxon>Eukaryota</taxon>
        <taxon>Choanoflagellata</taxon>
        <taxon>Craspedida</taxon>
        <taxon>Salpingoecidae</taxon>
        <taxon>Salpingoeca</taxon>
    </lineage>
</organism>
<accession>F2USN8</accession>
<dbReference type="FunCoup" id="F2USN8">
    <property type="interactions" value="524"/>
</dbReference>
<sequence length="346" mass="38401">MVRRASMCRRAAECDATCCCDPSCTTLVKVRFAYCNTPDIKPWRRCVYDDFFVTNEGRNQAIQVAEDSSIACVLVDNTNDRISFREPRTPLNDAAFQAFADAARPRPISFSLETLQYTPEAKTLSSFTSRMAGSCTSCRTARRSHRFMQDSTTLTPLPFPADTLQEGEVHHAIPPVSSQRQTMPSVFGQCGCDGDCTIHYNASTQHCINAVQKVEYTIQLGLTTISSLNVAVTVASFDASATRTWPQRNVNAYPRQATLQLHQLQNLVTFDDVFTTLRHIRRRTPGTHSLGTALNVSRYLYSLKSFCVSSRCQRGQQEGKSKAQKAVPVLLLCSDDLVQGELSEGA</sequence>
<proteinExistence type="predicted"/>
<dbReference type="GeneID" id="16068354"/>
<evidence type="ECO:0000313" key="3">
    <source>
        <dbReference type="Proteomes" id="UP000007799"/>
    </source>
</evidence>
<dbReference type="KEGG" id="sre:PTSG_11186"/>
<dbReference type="AlphaFoldDB" id="F2USN8"/>
<evidence type="ECO:0000313" key="2">
    <source>
        <dbReference type="EMBL" id="EGD81147.1"/>
    </source>
</evidence>
<gene>
    <name evidence="2" type="ORF">PTSG_11186</name>
</gene>
<dbReference type="InParanoid" id="F2USN8"/>
<dbReference type="InterPro" id="IPR057724">
    <property type="entry name" value="TCTN1-3_N"/>
</dbReference>
<evidence type="ECO:0000259" key="1">
    <source>
        <dbReference type="Pfam" id="PF25752"/>
    </source>
</evidence>
<dbReference type="Pfam" id="PF25752">
    <property type="entry name" value="DUF1619_N"/>
    <property type="match status" value="1"/>
</dbReference>
<protein>
    <recommendedName>
        <fullName evidence="1">Tectonic-1-3 N-terminal domain-containing protein</fullName>
    </recommendedName>
</protein>